<sequence length="37" mass="4115">MALAHHIIGARRDFRETCSVRTVMLPIQSTADSDDLS</sequence>
<reference evidence="1 2" key="1">
    <citation type="submission" date="2012-04" db="EMBL/GenBank/DDBJ databases">
        <title>The Genome Sequence of Afipia clevelandensis ATCC 49720.</title>
        <authorList>
            <consortium name="The Broad Institute Genome Sequencing Platform"/>
            <person name="Earl A."/>
            <person name="Ward D."/>
            <person name="Feldgarden M."/>
            <person name="Gevers D."/>
            <person name="Huys G."/>
            <person name="Walker B."/>
            <person name="Young S.K."/>
            <person name="Zeng Q."/>
            <person name="Gargeya S."/>
            <person name="Fitzgerald M."/>
            <person name="Haas B."/>
            <person name="Abouelleil A."/>
            <person name="Alvarado L."/>
            <person name="Arachchi H.M."/>
            <person name="Berlin A."/>
            <person name="Chapman S.B."/>
            <person name="Goldberg J."/>
            <person name="Griggs A."/>
            <person name="Gujja S."/>
            <person name="Hansen M."/>
            <person name="Howarth C."/>
            <person name="Imamovic A."/>
            <person name="Larimer J."/>
            <person name="McCowen C."/>
            <person name="Montmayeur A."/>
            <person name="Murphy C."/>
            <person name="Neiman D."/>
            <person name="Pearson M."/>
            <person name="Priest M."/>
            <person name="Roberts A."/>
            <person name="Saif S."/>
            <person name="Shea T."/>
            <person name="Sisk P."/>
            <person name="Sykes S."/>
            <person name="Wortman J."/>
            <person name="Nusbaum C."/>
            <person name="Birren B."/>
        </authorList>
    </citation>
    <scope>NUCLEOTIDE SEQUENCE [LARGE SCALE GENOMIC DNA]</scope>
    <source>
        <strain evidence="1 2">ATCC 49720</strain>
    </source>
</reference>
<organism evidence="1 2">
    <name type="scientific">Afipia clevelandensis ATCC 49720</name>
    <dbReference type="NCBI Taxonomy" id="883079"/>
    <lineage>
        <taxon>Bacteria</taxon>
        <taxon>Pseudomonadati</taxon>
        <taxon>Pseudomonadota</taxon>
        <taxon>Alphaproteobacteria</taxon>
        <taxon>Hyphomicrobiales</taxon>
        <taxon>Nitrobacteraceae</taxon>
        <taxon>Afipia</taxon>
    </lineage>
</organism>
<accession>K8P5K4</accession>
<evidence type="ECO:0000313" key="2">
    <source>
        <dbReference type="Proteomes" id="UP000001095"/>
    </source>
</evidence>
<dbReference type="PATRIC" id="fig|883079.3.peg.2266"/>
<dbReference type="Proteomes" id="UP000001095">
    <property type="component" value="Unassembled WGS sequence"/>
</dbReference>
<dbReference type="EMBL" id="AGWY01000008">
    <property type="protein sequence ID" value="EKS36019.1"/>
    <property type="molecule type" value="Genomic_DNA"/>
</dbReference>
<gene>
    <name evidence="1" type="ORF">HMPREF9696_02231</name>
</gene>
<name>K8P5K4_9BRAD</name>
<proteinExistence type="predicted"/>
<comment type="caution">
    <text evidence="1">The sequence shown here is derived from an EMBL/GenBank/DDBJ whole genome shotgun (WGS) entry which is preliminary data.</text>
</comment>
<evidence type="ECO:0000313" key="1">
    <source>
        <dbReference type="EMBL" id="EKS36019.1"/>
    </source>
</evidence>
<dbReference type="HOGENOM" id="CLU_3339095_0_0_5"/>
<dbReference type="AlphaFoldDB" id="K8P5K4"/>
<protein>
    <submittedName>
        <fullName evidence="1">Uncharacterized protein</fullName>
    </submittedName>
</protein>
<keyword evidence="2" id="KW-1185">Reference proteome</keyword>